<reference evidence="3 4" key="2">
    <citation type="submission" date="2016-10" db="EMBL/GenBank/DDBJ databases">
        <authorList>
            <person name="de Groot N.N."/>
        </authorList>
    </citation>
    <scope>NUCLEOTIDE SEQUENCE [LARGE SCALE GENOMIC DNA]</scope>
    <source>
        <strain evidence="3 4">DSM 23406</strain>
    </source>
</reference>
<reference evidence="2" key="4">
    <citation type="submission" date="2023-01" db="EMBL/GenBank/DDBJ databases">
        <title>Draft genome sequence of Psychrobacter pacificensis strain NBRC 103191.</title>
        <authorList>
            <person name="Sun Q."/>
            <person name="Mori K."/>
        </authorList>
    </citation>
    <scope>NUCLEOTIDE SEQUENCE</scope>
    <source>
        <strain evidence="2">NBRC 103191</strain>
    </source>
</reference>
<dbReference type="SUPFAM" id="SSF48452">
    <property type="entry name" value="TPR-like"/>
    <property type="match status" value="1"/>
</dbReference>
<dbReference type="Proteomes" id="UP000198501">
    <property type="component" value="Unassembled WGS sequence"/>
</dbReference>
<feature type="compositionally biased region" description="Polar residues" evidence="1">
    <location>
        <begin position="30"/>
        <end position="41"/>
    </location>
</feature>
<evidence type="ECO:0000313" key="3">
    <source>
        <dbReference type="EMBL" id="SDE04275.1"/>
    </source>
</evidence>
<dbReference type="GeneID" id="300924404"/>
<dbReference type="NCBIfam" id="TIGR03504">
    <property type="entry name" value="FimV_Cterm"/>
    <property type="match status" value="1"/>
</dbReference>
<reference evidence="2" key="1">
    <citation type="journal article" date="2014" name="Int. J. Syst. Evol. Microbiol.">
        <title>Complete genome of a new Firmicutes species belonging to the dominant human colonic microbiota ('Ruminococcus bicirculans') reveals two chromosomes and a selective capacity to utilize plant glucans.</title>
        <authorList>
            <consortium name="NISC Comparative Sequencing Program"/>
            <person name="Wegmann U."/>
            <person name="Louis P."/>
            <person name="Goesmann A."/>
            <person name="Henrissat B."/>
            <person name="Duncan S.H."/>
            <person name="Flint H.J."/>
        </authorList>
    </citation>
    <scope>NUCLEOTIDE SEQUENCE</scope>
    <source>
        <strain evidence="2">NBRC 103191</strain>
    </source>
</reference>
<dbReference type="Gene3D" id="1.20.58.2200">
    <property type="match status" value="1"/>
</dbReference>
<keyword evidence="5" id="KW-1185">Reference proteome</keyword>
<dbReference type="InterPro" id="IPR038440">
    <property type="entry name" value="FimV_C_sf"/>
</dbReference>
<dbReference type="InterPro" id="IPR020011">
    <property type="entry name" value="FimV_C"/>
</dbReference>
<evidence type="ECO:0000313" key="5">
    <source>
        <dbReference type="Proteomes" id="UP001156645"/>
    </source>
</evidence>
<dbReference type="InterPro" id="IPR011990">
    <property type="entry name" value="TPR-like_helical_dom_sf"/>
</dbReference>
<sequence>MDNMLYIIAGLVLILLVAVFLLRKNKAQNQSVQPPASSVKNTAAPASKTDYGTAAQTNQNDSNKFDHITIAQRFMDQQRYDKAIETINRGLNEKPNDSQLSIKLLSIYATLDQPENFHDVYNRIKMHNDAKTITLADELKDLYIGEQSPVAAPEVVTDEATTENNQDGFDSLDFDLSTTNQADDTANISDRPVIEDNNDLVIDKPIDSPVFSGEPTENVDDSFDLTLSDLEDDFNESNATDETPVTSLATDDDSLYISTSDHTNTIENNEAKNDEVIEDNDLSDFEFDFESPAENTLIENSDVSDVQDSESEALVLEDDFILDFDDLAADADKDASVNKNEEEASSNAVQNIEDDFTLSLDDLDESDDIDAVNTFAINEPSTTDVSNDIDGFVLEDIDFENADNDSSTLEDDSVANLSFEEQLINDDTDIDAFEASDTTPVTSLRFDDDTPIADDFDIIETDSLLDSSVATPPASTVAPAEPETDISHEAVESAEDFSSRFAADFDFVKSLDSNQVTLDLANQYLQLGEYDSAKRLLNEVIAQGNSEQKQQAQLLLERTA</sequence>
<evidence type="ECO:0000256" key="1">
    <source>
        <dbReference type="SAM" id="MobiDB-lite"/>
    </source>
</evidence>
<evidence type="ECO:0000313" key="2">
    <source>
        <dbReference type="EMBL" id="GLR28756.1"/>
    </source>
</evidence>
<evidence type="ECO:0000313" key="4">
    <source>
        <dbReference type="Proteomes" id="UP000198501"/>
    </source>
</evidence>
<dbReference type="AlphaFoldDB" id="A0A1G6ZQZ8"/>
<dbReference type="RefSeq" id="WP_071001293.1">
    <property type="nucleotide sequence ID" value="NZ_BSOK01000019.1"/>
</dbReference>
<gene>
    <name evidence="2" type="ORF">GCM10007915_09940</name>
    <name evidence="3" type="ORF">SAMN05660405_02138</name>
</gene>
<organism evidence="3 4">
    <name type="scientific">Psychrobacter pacificensis</name>
    <dbReference type="NCBI Taxonomy" id="112002"/>
    <lineage>
        <taxon>Bacteria</taxon>
        <taxon>Pseudomonadati</taxon>
        <taxon>Pseudomonadota</taxon>
        <taxon>Gammaproteobacteria</taxon>
        <taxon>Moraxellales</taxon>
        <taxon>Moraxellaceae</taxon>
        <taxon>Psychrobacter</taxon>
    </lineage>
</organism>
<dbReference type="EMBL" id="BSOK01000019">
    <property type="protein sequence ID" value="GLR28756.1"/>
    <property type="molecule type" value="Genomic_DNA"/>
</dbReference>
<accession>A0A1G6ZQZ8</accession>
<name>A0A1G6ZQZ8_9GAMM</name>
<dbReference type="Proteomes" id="UP001156645">
    <property type="component" value="Unassembled WGS sequence"/>
</dbReference>
<dbReference type="Gene3D" id="1.25.40.10">
    <property type="entry name" value="Tetratricopeptide repeat domain"/>
    <property type="match status" value="1"/>
</dbReference>
<feature type="region of interest" description="Disordered" evidence="1">
    <location>
        <begin position="30"/>
        <end position="59"/>
    </location>
</feature>
<dbReference type="EMBL" id="FNAL01000019">
    <property type="protein sequence ID" value="SDE04275.1"/>
    <property type="molecule type" value="Genomic_DNA"/>
</dbReference>
<reference evidence="5" key="3">
    <citation type="journal article" date="2019" name="Int. J. Syst. Evol. Microbiol.">
        <title>The Global Catalogue of Microorganisms (GCM) 10K type strain sequencing project: providing services to taxonomists for standard genome sequencing and annotation.</title>
        <authorList>
            <consortium name="The Broad Institute Genomics Platform"/>
            <consortium name="The Broad Institute Genome Sequencing Center for Infectious Disease"/>
            <person name="Wu L."/>
            <person name="Ma J."/>
        </authorList>
    </citation>
    <scope>NUCLEOTIDE SEQUENCE [LARGE SCALE GENOMIC DNA]</scope>
    <source>
        <strain evidence="5">NBRC 103191</strain>
    </source>
</reference>
<proteinExistence type="predicted"/>
<protein>
    <submittedName>
        <fullName evidence="3">Pilus assembly protein FimV</fullName>
    </submittedName>
</protein>